<proteinExistence type="predicted"/>
<feature type="compositionally biased region" description="Polar residues" evidence="1">
    <location>
        <begin position="12"/>
        <end position="29"/>
    </location>
</feature>
<dbReference type="Proteomes" id="UP000028837">
    <property type="component" value="Unassembled WGS sequence"/>
</dbReference>
<name>A0A086JCV9_TOXGO</name>
<feature type="region of interest" description="Disordered" evidence="1">
    <location>
        <begin position="1"/>
        <end position="29"/>
    </location>
</feature>
<reference evidence="2 3" key="1">
    <citation type="submission" date="2014-02" db="EMBL/GenBank/DDBJ databases">
        <authorList>
            <person name="Sibley D."/>
            <person name="Venepally P."/>
            <person name="Karamycheva S."/>
            <person name="Hadjithomas M."/>
            <person name="Khan A."/>
            <person name="Brunk B."/>
            <person name="Roos D."/>
            <person name="Caler E."/>
            <person name="Lorenzi H."/>
        </authorList>
    </citation>
    <scope>NUCLEOTIDE SEQUENCE [LARGE SCALE GENOMIC DNA]</scope>
    <source>
        <strain evidence="2 3">GAB2-2007-GAL-DOM2</strain>
    </source>
</reference>
<feature type="region of interest" description="Disordered" evidence="1">
    <location>
        <begin position="41"/>
        <end position="80"/>
    </location>
</feature>
<dbReference type="EMBL" id="AHZU02001678">
    <property type="protein sequence ID" value="KFG29977.1"/>
    <property type="molecule type" value="Genomic_DNA"/>
</dbReference>
<dbReference type="VEuPathDB" id="ToxoDB:TGDOM2_252080"/>
<gene>
    <name evidence="2" type="ORF">TGDOM2_252080</name>
</gene>
<protein>
    <submittedName>
        <fullName evidence="2">Uncharacterized protein</fullName>
    </submittedName>
</protein>
<evidence type="ECO:0000256" key="1">
    <source>
        <dbReference type="SAM" id="MobiDB-lite"/>
    </source>
</evidence>
<accession>A0A086JCV9</accession>
<comment type="caution">
    <text evidence="2">The sequence shown here is derived from an EMBL/GenBank/DDBJ whole genome shotgun (WGS) entry which is preliminary data.</text>
</comment>
<evidence type="ECO:0000313" key="2">
    <source>
        <dbReference type="EMBL" id="KFG29977.1"/>
    </source>
</evidence>
<feature type="compositionally biased region" description="Polar residues" evidence="1">
    <location>
        <begin position="117"/>
        <end position="133"/>
    </location>
</feature>
<dbReference type="AlphaFoldDB" id="A0A086JCV9"/>
<organism evidence="2 3">
    <name type="scientific">Toxoplasma gondii GAB2-2007-GAL-DOM2</name>
    <dbReference type="NCBI Taxonomy" id="1130820"/>
    <lineage>
        <taxon>Eukaryota</taxon>
        <taxon>Sar</taxon>
        <taxon>Alveolata</taxon>
        <taxon>Apicomplexa</taxon>
        <taxon>Conoidasida</taxon>
        <taxon>Coccidia</taxon>
        <taxon>Eucoccidiorida</taxon>
        <taxon>Eimeriorina</taxon>
        <taxon>Sarcocystidae</taxon>
        <taxon>Toxoplasma</taxon>
    </lineage>
</organism>
<sequence length="140" mass="14845">MVVQEFAEPIPGSTSSLQQQPSLEFSQQASDYSSSALEYVPTASGLLPPSPAPVSTATLLHPAESESRSRSPAPSHSKKRRLLQVWFPQTVALQTTLDTCPSVGAAFADVNRDPIATSDTGPRTSAISTTGTRHTVWPPS</sequence>
<evidence type="ECO:0000313" key="3">
    <source>
        <dbReference type="Proteomes" id="UP000028837"/>
    </source>
</evidence>
<feature type="region of interest" description="Disordered" evidence="1">
    <location>
        <begin position="113"/>
        <end position="140"/>
    </location>
</feature>